<evidence type="ECO:0000313" key="2">
    <source>
        <dbReference type="EMBL" id="EFP95861.1"/>
    </source>
</evidence>
<feature type="compositionally biased region" description="Basic and acidic residues" evidence="1">
    <location>
        <begin position="25"/>
        <end position="49"/>
    </location>
</feature>
<dbReference type="InterPro" id="IPR041814">
    <property type="entry name" value="YopR_core"/>
</dbReference>
<dbReference type="Gene3D" id="1.10.10.1000">
    <property type="entry name" value="Type III secretion system virulence factor YopR, core domain"/>
    <property type="match status" value="1"/>
</dbReference>
<dbReference type="GO" id="GO:0030257">
    <property type="term" value="C:type III protein secretion system complex"/>
    <property type="evidence" value="ECO:0007669"/>
    <property type="project" value="InterPro"/>
</dbReference>
<evidence type="ECO:0008006" key="4">
    <source>
        <dbReference type="Google" id="ProtNLM"/>
    </source>
</evidence>
<accession>E3BLT3</accession>
<reference evidence="2 3" key="1">
    <citation type="journal article" date="2012" name="Int. J. Syst. Evol. Microbiol.">
        <title>Vibrio caribbeanicus sp. nov., isolated from the marine sponge Scleritoderma cyanea.</title>
        <authorList>
            <person name="Hoffmann M."/>
            <person name="Monday S.R."/>
            <person name="Allard M.W."/>
            <person name="Strain E.A."/>
            <person name="Whittaker P."/>
            <person name="Naum M."/>
            <person name="McCarthy P.J."/>
            <person name="Lopez J.V."/>
            <person name="Fischer M."/>
            <person name="Brown E.W."/>
        </authorList>
    </citation>
    <scope>NUCLEOTIDE SEQUENCE [LARGE SCALE GENOMIC DNA]</scope>
    <source>
        <strain evidence="2 3">ATCC BAA-2122</strain>
    </source>
</reference>
<comment type="caution">
    <text evidence="2">The sequence shown here is derived from an EMBL/GenBank/DDBJ whole genome shotgun (WGS) entry which is preliminary data.</text>
</comment>
<evidence type="ECO:0000313" key="3">
    <source>
        <dbReference type="Proteomes" id="UP000002943"/>
    </source>
</evidence>
<evidence type="ECO:0000256" key="1">
    <source>
        <dbReference type="SAM" id="MobiDB-lite"/>
    </source>
</evidence>
<dbReference type="Pfam" id="PF09025">
    <property type="entry name" value="T3SS_needle_reg"/>
    <property type="match status" value="1"/>
</dbReference>
<dbReference type="OrthoDB" id="5891872at2"/>
<dbReference type="SUPFAM" id="SSF140591">
    <property type="entry name" value="Type III secretion system domain"/>
    <property type="match status" value="1"/>
</dbReference>
<dbReference type="AlphaFoldDB" id="E3BLT3"/>
<protein>
    <recommendedName>
        <fullName evidence="4">Type III export protein</fullName>
    </recommendedName>
</protein>
<feature type="compositionally biased region" description="Polar residues" evidence="1">
    <location>
        <begin position="50"/>
        <end position="61"/>
    </location>
</feature>
<dbReference type="GO" id="GO:0030254">
    <property type="term" value="P:protein secretion by the type III secretion system"/>
    <property type="evidence" value="ECO:0007669"/>
    <property type="project" value="InterPro"/>
</dbReference>
<dbReference type="Proteomes" id="UP000002943">
    <property type="component" value="Unassembled WGS sequence"/>
</dbReference>
<dbReference type="eggNOG" id="ENOG5031N4P">
    <property type="taxonomic scope" value="Bacteria"/>
</dbReference>
<keyword evidence="3" id="KW-1185">Reference proteome</keyword>
<name>E3BLT3_9VIBR</name>
<proteinExistence type="predicted"/>
<feature type="region of interest" description="Disordered" evidence="1">
    <location>
        <begin position="1"/>
        <end position="61"/>
    </location>
</feature>
<organism evidence="2 3">
    <name type="scientific">Vibrio caribbeanicus ATCC BAA-2122</name>
    <dbReference type="NCBI Taxonomy" id="796620"/>
    <lineage>
        <taxon>Bacteria</taxon>
        <taxon>Pseudomonadati</taxon>
        <taxon>Pseudomonadota</taxon>
        <taxon>Gammaproteobacteria</taxon>
        <taxon>Vibrionales</taxon>
        <taxon>Vibrionaceae</taxon>
        <taxon>Vibrio</taxon>
    </lineage>
</organism>
<feature type="compositionally biased region" description="Polar residues" evidence="1">
    <location>
        <begin position="7"/>
        <end position="20"/>
    </location>
</feature>
<gene>
    <name evidence="2" type="ORF">VIBC2010_01258</name>
</gene>
<dbReference type="InterPro" id="IPR013349">
    <property type="entry name" value="T3SS_YopR"/>
</dbReference>
<dbReference type="RefSeq" id="WP_009602014.1">
    <property type="nucleotide sequence ID" value="NZ_CAWLFW010000044.1"/>
</dbReference>
<sequence length="152" mass="17156">MKVEPSASINWQDQEATLSPVSADDVNKMARLMSDRTSDKRVSSREKTPDSNVSSEISTPSVKDDSFDRFLNDLMAKMPKDRQELKALLSEHFSLGKHKEQALIHSLKALKEKGDPGQAPLMDLVQKEWGFLIQTNAMIKNLVTYSHKLDLE</sequence>
<dbReference type="STRING" id="796620.VIBC2010_01258"/>
<dbReference type="EMBL" id="AEIU01000083">
    <property type="protein sequence ID" value="EFP95861.1"/>
    <property type="molecule type" value="Genomic_DNA"/>
</dbReference>